<accession>A0A2K3KPT1</accession>
<dbReference type="Proteomes" id="UP000236291">
    <property type="component" value="Unassembled WGS sequence"/>
</dbReference>
<dbReference type="EMBL" id="ASHM01225219">
    <property type="protein sequence ID" value="PNX68300.1"/>
    <property type="molecule type" value="Genomic_DNA"/>
</dbReference>
<protein>
    <submittedName>
        <fullName evidence="1">Uncharacterized protein</fullName>
    </submittedName>
</protein>
<name>A0A2K3KPT1_TRIPR</name>
<comment type="caution">
    <text evidence="1">The sequence shown here is derived from an EMBL/GenBank/DDBJ whole genome shotgun (WGS) entry which is preliminary data.</text>
</comment>
<gene>
    <name evidence="1" type="ORF">L195_g063916</name>
</gene>
<feature type="non-terminal residue" evidence="1">
    <location>
        <position position="1"/>
    </location>
</feature>
<organism evidence="1 2">
    <name type="scientific">Trifolium pratense</name>
    <name type="common">Red clover</name>
    <dbReference type="NCBI Taxonomy" id="57577"/>
    <lineage>
        <taxon>Eukaryota</taxon>
        <taxon>Viridiplantae</taxon>
        <taxon>Streptophyta</taxon>
        <taxon>Embryophyta</taxon>
        <taxon>Tracheophyta</taxon>
        <taxon>Spermatophyta</taxon>
        <taxon>Magnoliopsida</taxon>
        <taxon>eudicotyledons</taxon>
        <taxon>Gunneridae</taxon>
        <taxon>Pentapetalae</taxon>
        <taxon>rosids</taxon>
        <taxon>fabids</taxon>
        <taxon>Fabales</taxon>
        <taxon>Fabaceae</taxon>
        <taxon>Papilionoideae</taxon>
        <taxon>50 kb inversion clade</taxon>
        <taxon>NPAAA clade</taxon>
        <taxon>Hologalegina</taxon>
        <taxon>IRL clade</taxon>
        <taxon>Trifolieae</taxon>
        <taxon>Trifolium</taxon>
    </lineage>
</organism>
<reference evidence="1 2" key="1">
    <citation type="journal article" date="2014" name="Am. J. Bot.">
        <title>Genome assembly and annotation for red clover (Trifolium pratense; Fabaceae).</title>
        <authorList>
            <person name="Istvanek J."/>
            <person name="Jaros M."/>
            <person name="Krenek A."/>
            <person name="Repkova J."/>
        </authorList>
    </citation>
    <scope>NUCLEOTIDE SEQUENCE [LARGE SCALE GENOMIC DNA]</scope>
    <source>
        <strain evidence="2">cv. Tatra</strain>
        <tissue evidence="1">Young leaves</tissue>
    </source>
</reference>
<proteinExistence type="predicted"/>
<evidence type="ECO:0000313" key="1">
    <source>
        <dbReference type="EMBL" id="PNX68300.1"/>
    </source>
</evidence>
<sequence>AGPSLSEQLANISPLLARSQCSTSVVRHCSSGLHSANSSPLLAMSQYFPGVVRHCSLSEQYWNCNFCECL</sequence>
<evidence type="ECO:0000313" key="2">
    <source>
        <dbReference type="Proteomes" id="UP000236291"/>
    </source>
</evidence>
<dbReference type="AlphaFoldDB" id="A0A2K3KPT1"/>
<reference evidence="1 2" key="2">
    <citation type="journal article" date="2017" name="Front. Plant Sci.">
        <title>Gene Classification and Mining of Molecular Markers Useful in Red Clover (Trifolium pratense) Breeding.</title>
        <authorList>
            <person name="Istvanek J."/>
            <person name="Dluhosova J."/>
            <person name="Dluhos P."/>
            <person name="Patkova L."/>
            <person name="Nedelnik J."/>
            <person name="Repkova J."/>
        </authorList>
    </citation>
    <scope>NUCLEOTIDE SEQUENCE [LARGE SCALE GENOMIC DNA]</scope>
    <source>
        <strain evidence="2">cv. Tatra</strain>
        <tissue evidence="1">Young leaves</tissue>
    </source>
</reference>